<dbReference type="PANTHER" id="PTHR36173">
    <property type="entry name" value="RIBONUCLEASE VAPC16-RELATED"/>
    <property type="match status" value="1"/>
</dbReference>
<dbReference type="InterPro" id="IPR029060">
    <property type="entry name" value="PIN-like_dom_sf"/>
</dbReference>
<evidence type="ECO:0008006" key="2">
    <source>
        <dbReference type="Google" id="ProtNLM"/>
    </source>
</evidence>
<dbReference type="SUPFAM" id="SSF88723">
    <property type="entry name" value="PIN domain-like"/>
    <property type="match status" value="1"/>
</dbReference>
<gene>
    <name evidence="1" type="ORF">AVDCRST_MAG64-3817</name>
</gene>
<dbReference type="InterPro" id="IPR052919">
    <property type="entry name" value="TA_system_RNase"/>
</dbReference>
<sequence length="45" mass="5061">MAVAHLPHHHKDPFDRLLVAQCLLEDVPIISADAGLDAYGVRRIW</sequence>
<evidence type="ECO:0000313" key="1">
    <source>
        <dbReference type="EMBL" id="CAA9435852.1"/>
    </source>
</evidence>
<organism evidence="1">
    <name type="scientific">uncultured Phycisphaerae bacterium</name>
    <dbReference type="NCBI Taxonomy" id="904963"/>
    <lineage>
        <taxon>Bacteria</taxon>
        <taxon>Pseudomonadati</taxon>
        <taxon>Planctomycetota</taxon>
        <taxon>Phycisphaerae</taxon>
        <taxon>environmental samples</taxon>
    </lineage>
</organism>
<protein>
    <recommendedName>
        <fullName evidence="2">PIN domain-containing protein</fullName>
    </recommendedName>
</protein>
<reference evidence="1" key="1">
    <citation type="submission" date="2020-02" db="EMBL/GenBank/DDBJ databases">
        <authorList>
            <person name="Meier V. D."/>
        </authorList>
    </citation>
    <scope>NUCLEOTIDE SEQUENCE</scope>
    <source>
        <strain evidence="1">AVDCRST_MAG64</strain>
    </source>
</reference>
<dbReference type="AlphaFoldDB" id="A0A6J4Q633"/>
<name>A0A6J4Q633_9BACT</name>
<accession>A0A6J4Q633</accession>
<proteinExistence type="predicted"/>
<dbReference type="PANTHER" id="PTHR36173:SF2">
    <property type="entry name" value="RIBONUCLEASE VAPC16"/>
    <property type="match status" value="1"/>
</dbReference>
<dbReference type="EMBL" id="CADCUQ010000877">
    <property type="protein sequence ID" value="CAA9435852.1"/>
    <property type="molecule type" value="Genomic_DNA"/>
</dbReference>